<accession>A0A381U1D6</accession>
<gene>
    <name evidence="1" type="ORF">METZ01_LOCUS74914</name>
</gene>
<dbReference type="EMBL" id="UINC01005554">
    <property type="protein sequence ID" value="SVA22060.1"/>
    <property type="molecule type" value="Genomic_DNA"/>
</dbReference>
<proteinExistence type="predicted"/>
<evidence type="ECO:0000313" key="1">
    <source>
        <dbReference type="EMBL" id="SVA22060.1"/>
    </source>
</evidence>
<organism evidence="1">
    <name type="scientific">marine metagenome</name>
    <dbReference type="NCBI Taxonomy" id="408172"/>
    <lineage>
        <taxon>unclassified sequences</taxon>
        <taxon>metagenomes</taxon>
        <taxon>ecological metagenomes</taxon>
    </lineage>
</organism>
<reference evidence="1" key="1">
    <citation type="submission" date="2018-05" db="EMBL/GenBank/DDBJ databases">
        <authorList>
            <person name="Lanie J.A."/>
            <person name="Ng W.-L."/>
            <person name="Kazmierczak K.M."/>
            <person name="Andrzejewski T.M."/>
            <person name="Davidsen T.M."/>
            <person name="Wayne K.J."/>
            <person name="Tettelin H."/>
            <person name="Glass J.I."/>
            <person name="Rusch D."/>
            <person name="Podicherti R."/>
            <person name="Tsui H.-C.T."/>
            <person name="Winkler M.E."/>
        </authorList>
    </citation>
    <scope>NUCLEOTIDE SEQUENCE</scope>
</reference>
<sequence>MAQTLNLRADQGSDFTINLTVADNLGVAYDLGDWTANSSFKKHHGSSTYYDMSTKTVSAPDGNLDLQLLANSTNSVIPEGRYYYDVVLKSNANTAMKRVMQGIITIDPKVSR</sequence>
<dbReference type="AlphaFoldDB" id="A0A381U1D6"/>
<name>A0A381U1D6_9ZZZZ</name>
<protein>
    <submittedName>
        <fullName evidence="1">Uncharacterized protein</fullName>
    </submittedName>
</protein>